<dbReference type="UniPathway" id="UPA00011"/>
<dbReference type="GO" id="GO:0019290">
    <property type="term" value="P:siderophore biosynthetic process"/>
    <property type="evidence" value="ECO:0007669"/>
    <property type="project" value="InterPro"/>
</dbReference>
<evidence type="ECO:0000256" key="1">
    <source>
        <dbReference type="ARBA" id="ARBA00003818"/>
    </source>
</evidence>
<dbReference type="Pfam" id="PF13523">
    <property type="entry name" value="Acetyltransf_8"/>
    <property type="match status" value="1"/>
</dbReference>
<reference evidence="8" key="1">
    <citation type="submission" date="2016-10" db="EMBL/GenBank/DDBJ databases">
        <authorList>
            <person name="Varghese N."/>
        </authorList>
    </citation>
    <scope>NUCLEOTIDE SEQUENCE [LARGE SCALE GENOMIC DNA]</scope>
    <source>
        <strain evidence="8">DSM 45096 / BCRC 16803 / CGMCC 4.1857 / CIP 109030 / JCM 12277 / KCTC 19219 / NBRC 100920 / 33214</strain>
    </source>
</reference>
<dbReference type="eggNOG" id="COG4264">
    <property type="taxonomic scope" value="Bacteria"/>
</dbReference>
<dbReference type="GO" id="GO:0016881">
    <property type="term" value="F:acid-amino acid ligase activity"/>
    <property type="evidence" value="ECO:0007669"/>
    <property type="project" value="UniProtKB-ARBA"/>
</dbReference>
<comment type="similarity">
    <text evidence="3">Belongs to the IucA/IucC family.</text>
</comment>
<name>A0A1H7UNZ0_STRJI</name>
<accession>A0A1H7UNZ0</accession>
<protein>
    <recommendedName>
        <fullName evidence="4">Lysine N-acyltransferase MbtK</fullName>
    </recommendedName>
    <alternativeName>
        <fullName evidence="5">Mycobactin synthase protein K</fullName>
    </alternativeName>
</protein>
<dbReference type="Pfam" id="PF04183">
    <property type="entry name" value="IucA_IucC"/>
    <property type="match status" value="1"/>
</dbReference>
<dbReference type="InterPro" id="IPR016181">
    <property type="entry name" value="Acyl_CoA_acyltransferase"/>
</dbReference>
<dbReference type="Pfam" id="PF06276">
    <property type="entry name" value="FhuF"/>
    <property type="match status" value="1"/>
</dbReference>
<proteinExistence type="inferred from homology"/>
<dbReference type="Gene3D" id="3.30.310.280">
    <property type="match status" value="1"/>
</dbReference>
<dbReference type="InterPro" id="IPR037455">
    <property type="entry name" value="LucA/IucC-like"/>
</dbReference>
<dbReference type="PANTHER" id="PTHR34384">
    <property type="entry name" value="L-2,3-DIAMINOPROPANOATE--CITRATE LIGASE"/>
    <property type="match status" value="1"/>
</dbReference>
<dbReference type="SMART" id="SM01006">
    <property type="entry name" value="AlcB"/>
    <property type="match status" value="1"/>
</dbReference>
<evidence type="ECO:0000256" key="2">
    <source>
        <dbReference type="ARBA" id="ARBA00005102"/>
    </source>
</evidence>
<dbReference type="Gene3D" id="3.40.630.30">
    <property type="match status" value="1"/>
</dbReference>
<dbReference type="EMBL" id="FOAZ01000016">
    <property type="protein sequence ID" value="SEL98693.1"/>
    <property type="molecule type" value="Genomic_DNA"/>
</dbReference>
<dbReference type="Proteomes" id="UP000183015">
    <property type="component" value="Unassembled WGS sequence"/>
</dbReference>
<dbReference type="InterPro" id="IPR022770">
    <property type="entry name" value="IucA/IucC-like_C"/>
</dbReference>
<dbReference type="OrthoDB" id="495728at2"/>
<evidence type="ECO:0000256" key="4">
    <source>
        <dbReference type="ARBA" id="ARBA00020586"/>
    </source>
</evidence>
<sequence>MNHSPAPTAALADEFTFRPVDPDADAALLHGWVTDPKAVFWLMQDATVAQVREQYTKLDAWIGCYRGEPTVLMERYDPAEDEVGAVHRTTAGDVGMHVLTAPTERPVAGFTRAAITAVLRQLFADPAVRRVVVEPDVRNHAVHALNAAVGFRPVGVVTLPRTGKRALLSTCTREQFRAASGAREREPLAHLTPELWGRANRHLVRKALAEFAHERLITPVPLPDSGGWFGCASDDDSVAYRFRADLLALDHWRIDPDTIVRLRASDGVELPPDAAGLVLELRRSLGLSDEVLPVYLEEITSTLAALAFKLSLPEVSATELAAADFQSIEAGMTEGHPCFVANSGRLGFDAVDQLRYAPEAGAPVRLLWVAVHPDHAVHALGRDVDVRALGAPRIPAELAGYVAIPVHPWQWHNRLVVSYADEIAAGRVVLLGEGRAGGRDSHLAQQSIRTFFNSAAPDRPYVKTALSVLNMGFTRGLSADYMEHTPAINDWLADLVAADATLTGCGFSILREHAAVGYRHPQYPKGTPQQKQLAALWRESPLPLLAEGERAATMAALLHTDRDGAPLAAALVTSSGLTPEEWLNRYLTAYLVPVVHALCAYGLTFMPHGENVILVLDRDGAPLRVFFKDIAEEIAVLDPATPLPPQVARIRAEVPREQWALSVHTDVFDCFLRFLSAELHAAGTVHQDVFWAVVARVLRDYARAHPELADRFAALDLFAERFALSCLNRLQLRNNRQMVDLTDPAGALQFAGTLPNPITRH</sequence>
<evidence type="ECO:0000256" key="5">
    <source>
        <dbReference type="ARBA" id="ARBA00031122"/>
    </source>
</evidence>
<dbReference type="Gene3D" id="1.10.510.40">
    <property type="match status" value="1"/>
</dbReference>
<dbReference type="InterPro" id="IPR019432">
    <property type="entry name" value="Acyltransferase_MbtK/IucB-like"/>
</dbReference>
<comment type="pathway">
    <text evidence="2">Siderophore biosynthesis; mycobactin biosynthesis.</text>
</comment>
<dbReference type="AlphaFoldDB" id="A0A1H7UNZ0"/>
<evidence type="ECO:0000313" key="7">
    <source>
        <dbReference type="EMBL" id="SEL98693.1"/>
    </source>
</evidence>
<dbReference type="GO" id="GO:0016746">
    <property type="term" value="F:acyltransferase activity"/>
    <property type="evidence" value="ECO:0007669"/>
    <property type="project" value="InterPro"/>
</dbReference>
<evidence type="ECO:0000256" key="3">
    <source>
        <dbReference type="ARBA" id="ARBA00007832"/>
    </source>
</evidence>
<dbReference type="RefSeq" id="WP_075004091.1">
    <property type="nucleotide sequence ID" value="NZ_BBPN01000022.1"/>
</dbReference>
<gene>
    <name evidence="7" type="ORF">SAMN05414137_11679</name>
</gene>
<dbReference type="Gene3D" id="6.10.250.3370">
    <property type="match status" value="1"/>
</dbReference>
<dbReference type="STRING" id="235985.SAMN05414137_11679"/>
<dbReference type="InterPro" id="IPR007310">
    <property type="entry name" value="Aerobactin_biosyn_IucA/IucC_N"/>
</dbReference>
<dbReference type="PANTHER" id="PTHR34384:SF6">
    <property type="entry name" value="STAPHYLOFERRIN B SYNTHASE"/>
    <property type="match status" value="1"/>
</dbReference>
<comment type="function">
    <text evidence="1">Acyltransferase required for the direct transfer of medium- to long-chain fatty acyl moieties from a carrier protein (MbtL) on to the epsilon-amino group of lysine residue in the mycobactin core.</text>
</comment>
<feature type="domain" description="Acyltransferase MbtK/IucB-like conserved" evidence="6">
    <location>
        <begin position="18"/>
        <end position="65"/>
    </location>
</feature>
<evidence type="ECO:0000313" key="8">
    <source>
        <dbReference type="Proteomes" id="UP000183015"/>
    </source>
</evidence>
<evidence type="ECO:0000259" key="6">
    <source>
        <dbReference type="SMART" id="SM01006"/>
    </source>
</evidence>
<dbReference type="eggNOG" id="COG1670">
    <property type="taxonomic scope" value="Bacteria"/>
</dbReference>
<organism evidence="7 8">
    <name type="scientific">Streptacidiphilus jiangxiensis</name>
    <dbReference type="NCBI Taxonomy" id="235985"/>
    <lineage>
        <taxon>Bacteria</taxon>
        <taxon>Bacillati</taxon>
        <taxon>Actinomycetota</taxon>
        <taxon>Actinomycetes</taxon>
        <taxon>Kitasatosporales</taxon>
        <taxon>Streptomycetaceae</taxon>
        <taxon>Streptacidiphilus</taxon>
    </lineage>
</organism>
<keyword evidence="8" id="KW-1185">Reference proteome</keyword>
<dbReference type="SUPFAM" id="SSF55729">
    <property type="entry name" value="Acyl-CoA N-acyltransferases (Nat)"/>
    <property type="match status" value="1"/>
</dbReference>